<feature type="transmembrane region" description="Helical" evidence="1">
    <location>
        <begin position="25"/>
        <end position="49"/>
    </location>
</feature>
<proteinExistence type="predicted"/>
<dbReference type="AlphaFoldDB" id="A0ABD0VEN4"/>
<accession>A0ABD0VEN4</accession>
<reference evidence="2 3" key="1">
    <citation type="journal article" date="2024" name="Plant Biotechnol. J.">
        <title>Dendrobium thyrsiflorum genome and its molecular insights into genes involved in important horticultural traits.</title>
        <authorList>
            <person name="Chen B."/>
            <person name="Wang J.Y."/>
            <person name="Zheng P.J."/>
            <person name="Li K.L."/>
            <person name="Liang Y.M."/>
            <person name="Chen X.F."/>
            <person name="Zhang C."/>
            <person name="Zhao X."/>
            <person name="He X."/>
            <person name="Zhang G.Q."/>
            <person name="Liu Z.J."/>
            <person name="Xu Q."/>
        </authorList>
    </citation>
    <scope>NUCLEOTIDE SEQUENCE [LARGE SCALE GENOMIC DNA]</scope>
    <source>
        <strain evidence="2">GZMU011</strain>
    </source>
</reference>
<keyword evidence="1" id="KW-1133">Transmembrane helix</keyword>
<protein>
    <submittedName>
        <fullName evidence="2">Uncharacterized protein</fullName>
    </submittedName>
</protein>
<evidence type="ECO:0000313" key="3">
    <source>
        <dbReference type="Proteomes" id="UP001552299"/>
    </source>
</evidence>
<keyword evidence="1" id="KW-0472">Membrane</keyword>
<dbReference type="Proteomes" id="UP001552299">
    <property type="component" value="Unassembled WGS sequence"/>
</dbReference>
<evidence type="ECO:0000256" key="1">
    <source>
        <dbReference type="SAM" id="Phobius"/>
    </source>
</evidence>
<keyword evidence="1" id="KW-0812">Transmembrane</keyword>
<evidence type="ECO:0000313" key="2">
    <source>
        <dbReference type="EMBL" id="KAL0923612.1"/>
    </source>
</evidence>
<keyword evidence="3" id="KW-1185">Reference proteome</keyword>
<feature type="transmembrane region" description="Helical" evidence="1">
    <location>
        <begin position="69"/>
        <end position="91"/>
    </location>
</feature>
<sequence>MDNDGAGSCSTPRVLGLLATLVVELYFWVGFRGFSFGWEMMLVALKIFFRLVVPPMDGPGLASRCRVQVVSYCTLIPSRIVAALFGVPLPFLGFSRPVV</sequence>
<organism evidence="2 3">
    <name type="scientific">Dendrobium thyrsiflorum</name>
    <name type="common">Pinecone-like raceme dendrobium</name>
    <name type="synonym">Orchid</name>
    <dbReference type="NCBI Taxonomy" id="117978"/>
    <lineage>
        <taxon>Eukaryota</taxon>
        <taxon>Viridiplantae</taxon>
        <taxon>Streptophyta</taxon>
        <taxon>Embryophyta</taxon>
        <taxon>Tracheophyta</taxon>
        <taxon>Spermatophyta</taxon>
        <taxon>Magnoliopsida</taxon>
        <taxon>Liliopsida</taxon>
        <taxon>Asparagales</taxon>
        <taxon>Orchidaceae</taxon>
        <taxon>Epidendroideae</taxon>
        <taxon>Malaxideae</taxon>
        <taxon>Dendrobiinae</taxon>
        <taxon>Dendrobium</taxon>
    </lineage>
</organism>
<dbReference type="EMBL" id="JANQDX010000006">
    <property type="protein sequence ID" value="KAL0923612.1"/>
    <property type="molecule type" value="Genomic_DNA"/>
</dbReference>
<name>A0ABD0VEN4_DENTH</name>
<comment type="caution">
    <text evidence="2">The sequence shown here is derived from an EMBL/GenBank/DDBJ whole genome shotgun (WGS) entry which is preliminary data.</text>
</comment>
<gene>
    <name evidence="2" type="ORF">M5K25_007673</name>
</gene>